<comment type="caution">
    <text evidence="1">The sequence shown here is derived from an EMBL/GenBank/DDBJ whole genome shotgun (WGS) entry which is preliminary data.</text>
</comment>
<sequence length="104" mass="12107">MKNMNTWLILFSGVLRIQSYPLHETRDAPQIVGGEPLTFFQAPQRIRRRDPGLNYSLSRKSKNQSRSREVRRKLKEVLELRSLANPPQVNSAQVAKKQRPRKPT</sequence>
<proteinExistence type="predicted"/>
<protein>
    <submittedName>
        <fullName evidence="1">Uncharacterized protein</fullName>
    </submittedName>
</protein>
<evidence type="ECO:0000313" key="1">
    <source>
        <dbReference type="EMBL" id="KAJ9073817.1"/>
    </source>
</evidence>
<evidence type="ECO:0000313" key="2">
    <source>
        <dbReference type="Proteomes" id="UP001165960"/>
    </source>
</evidence>
<dbReference type="Proteomes" id="UP001165960">
    <property type="component" value="Unassembled WGS sequence"/>
</dbReference>
<keyword evidence="2" id="KW-1185">Reference proteome</keyword>
<dbReference type="EMBL" id="QTSX02002885">
    <property type="protein sequence ID" value="KAJ9073817.1"/>
    <property type="molecule type" value="Genomic_DNA"/>
</dbReference>
<organism evidence="1 2">
    <name type="scientific">Entomophthora muscae</name>
    <dbReference type="NCBI Taxonomy" id="34485"/>
    <lineage>
        <taxon>Eukaryota</taxon>
        <taxon>Fungi</taxon>
        <taxon>Fungi incertae sedis</taxon>
        <taxon>Zoopagomycota</taxon>
        <taxon>Entomophthoromycotina</taxon>
        <taxon>Entomophthoromycetes</taxon>
        <taxon>Entomophthorales</taxon>
        <taxon>Entomophthoraceae</taxon>
        <taxon>Entomophthora</taxon>
    </lineage>
</organism>
<name>A0ACC2THT5_9FUNG</name>
<accession>A0ACC2THT5</accession>
<gene>
    <name evidence="1" type="ORF">DSO57_1012565</name>
</gene>
<reference evidence="1" key="1">
    <citation type="submission" date="2022-04" db="EMBL/GenBank/DDBJ databases">
        <title>Genome of the entomopathogenic fungus Entomophthora muscae.</title>
        <authorList>
            <person name="Elya C."/>
            <person name="Lovett B.R."/>
            <person name="Lee E."/>
            <person name="Macias A.M."/>
            <person name="Hajek A.E."/>
            <person name="De Bivort B.L."/>
            <person name="Kasson M.T."/>
            <person name="De Fine Licht H.H."/>
            <person name="Stajich J.E."/>
        </authorList>
    </citation>
    <scope>NUCLEOTIDE SEQUENCE</scope>
    <source>
        <strain evidence="1">Berkeley</strain>
    </source>
</reference>